<keyword evidence="12" id="KW-1185">Reference proteome</keyword>
<keyword evidence="9" id="KW-0472">Membrane</keyword>
<keyword evidence="7" id="KW-1133">Transmembrane helix</keyword>
<evidence type="ECO:0000256" key="8">
    <source>
        <dbReference type="ARBA" id="ARBA00023034"/>
    </source>
</evidence>
<evidence type="ECO:0000256" key="1">
    <source>
        <dbReference type="ARBA" id="ARBA00004337"/>
    </source>
</evidence>
<comment type="caution">
    <text evidence="11">The sequence shown here is derived from an EMBL/GenBank/DDBJ whole genome shotgun (WGS) entry which is preliminary data.</text>
</comment>
<evidence type="ECO:0000313" key="12">
    <source>
        <dbReference type="Proteomes" id="UP000249390"/>
    </source>
</evidence>
<evidence type="ECO:0000256" key="9">
    <source>
        <dbReference type="ARBA" id="ARBA00023136"/>
    </source>
</evidence>
<evidence type="ECO:0000256" key="7">
    <source>
        <dbReference type="ARBA" id="ARBA00022989"/>
    </source>
</evidence>
<evidence type="ECO:0000256" key="3">
    <source>
        <dbReference type="ARBA" id="ARBA00005227"/>
    </source>
</evidence>
<dbReference type="EMBL" id="NQVE01000146">
    <property type="protein sequence ID" value="RAL44264.1"/>
    <property type="molecule type" value="Genomic_DNA"/>
</dbReference>
<reference evidence="11 12" key="1">
    <citation type="submission" date="2018-06" db="EMBL/GenBank/DDBJ databases">
        <title>The Genome of Cuscuta australis (Dodder) Provides Insight into the Evolution of Plant Parasitism.</title>
        <authorList>
            <person name="Liu H."/>
        </authorList>
    </citation>
    <scope>NUCLEOTIDE SEQUENCE [LARGE SCALE GENOMIC DNA]</scope>
    <source>
        <strain evidence="12">cv. Yunnan</strain>
        <tissue evidence="11">Vines</tissue>
    </source>
</reference>
<feature type="signal peptide" evidence="10">
    <location>
        <begin position="1"/>
        <end position="28"/>
    </location>
</feature>
<protein>
    <recommendedName>
        <fullName evidence="10">Transmembrane 9 superfamily member</fullName>
    </recommendedName>
</protein>
<accession>A0A328DFH2</accession>
<keyword evidence="5 10" id="KW-0732">Signal</keyword>
<dbReference type="PANTHER" id="PTHR10766:SF110">
    <property type="entry name" value="TRANSMEMBRANE 9 SUPERFAMILY MEMBER 8-RELATED"/>
    <property type="match status" value="1"/>
</dbReference>
<comment type="similarity">
    <text evidence="3 10">Belongs to the nonaspanin (TM9SF) (TC 9.A.2) family.</text>
</comment>
<comment type="subcellular location">
    <subcellularLocation>
        <location evidence="1">Endosome membrane</location>
        <topology evidence="1">Multi-pass membrane protein</topology>
    </subcellularLocation>
    <subcellularLocation>
        <location evidence="2">Golgi apparatus membrane</location>
        <topology evidence="2">Multi-pass membrane protein</topology>
    </subcellularLocation>
</comment>
<dbReference type="AlphaFoldDB" id="A0A328DFH2"/>
<dbReference type="InterPro" id="IPR004240">
    <property type="entry name" value="EMP70"/>
</dbReference>
<dbReference type="GO" id="GO:0072657">
    <property type="term" value="P:protein localization to membrane"/>
    <property type="evidence" value="ECO:0007669"/>
    <property type="project" value="TreeGrafter"/>
</dbReference>
<proteinExistence type="inferred from homology"/>
<evidence type="ECO:0000256" key="6">
    <source>
        <dbReference type="ARBA" id="ARBA00022753"/>
    </source>
</evidence>
<gene>
    <name evidence="11" type="ORF">DM860_015624</name>
</gene>
<organism evidence="11 12">
    <name type="scientific">Cuscuta australis</name>
    <dbReference type="NCBI Taxonomy" id="267555"/>
    <lineage>
        <taxon>Eukaryota</taxon>
        <taxon>Viridiplantae</taxon>
        <taxon>Streptophyta</taxon>
        <taxon>Embryophyta</taxon>
        <taxon>Tracheophyta</taxon>
        <taxon>Spermatophyta</taxon>
        <taxon>Magnoliopsida</taxon>
        <taxon>eudicotyledons</taxon>
        <taxon>Gunneridae</taxon>
        <taxon>Pentapetalae</taxon>
        <taxon>asterids</taxon>
        <taxon>lamiids</taxon>
        <taxon>Solanales</taxon>
        <taxon>Convolvulaceae</taxon>
        <taxon>Cuscuteae</taxon>
        <taxon>Cuscuta</taxon>
        <taxon>Cuscuta subgen. Grammica</taxon>
        <taxon>Cuscuta sect. Cleistogrammica</taxon>
    </lineage>
</organism>
<dbReference type="GO" id="GO:0010008">
    <property type="term" value="C:endosome membrane"/>
    <property type="evidence" value="ECO:0007669"/>
    <property type="project" value="UniProtKB-SubCell"/>
</dbReference>
<dbReference type="Pfam" id="PF02990">
    <property type="entry name" value="EMP70"/>
    <property type="match status" value="1"/>
</dbReference>
<evidence type="ECO:0000313" key="11">
    <source>
        <dbReference type="EMBL" id="RAL44264.1"/>
    </source>
</evidence>
<evidence type="ECO:0000256" key="4">
    <source>
        <dbReference type="ARBA" id="ARBA00022692"/>
    </source>
</evidence>
<evidence type="ECO:0000256" key="2">
    <source>
        <dbReference type="ARBA" id="ARBA00004653"/>
    </source>
</evidence>
<keyword evidence="4" id="KW-0812">Transmembrane</keyword>
<keyword evidence="8" id="KW-0333">Golgi apparatus</keyword>
<feature type="chain" id="PRO_5016189024" description="Transmembrane 9 superfamily member" evidence="10">
    <location>
        <begin position="29"/>
        <end position="291"/>
    </location>
</feature>
<sequence length="291" mass="33746">MGTPRGSTLRLQSLISIALFLTFQNAGSFYLPGVAPEDFHMADPLYVKVNKLTSTKTQLPYSYYSVPFCRPEKIIDSRENLGEVLRGDRIENSPFVFKMRQPEMCHVLCRVVLDEKTAKAFKDKIEDEYRVNMILDNLPLVVPVRRLDPESPPAYQQGYYVGVKGQYTGSKDEKFFIHNHLSFTVKYHKDLQFDSARIVGFEVMPYSVKHEYEGEWTENTRLTTCDPHAKRTVTNSNSPQEVENKKEIIFTYDVEFQVLYFETLFRTLGRQAFFVGILILPGWGWSRTFES</sequence>
<keyword evidence="6" id="KW-0967">Endosome</keyword>
<dbReference type="Proteomes" id="UP000249390">
    <property type="component" value="Unassembled WGS sequence"/>
</dbReference>
<evidence type="ECO:0000256" key="5">
    <source>
        <dbReference type="ARBA" id="ARBA00022729"/>
    </source>
</evidence>
<dbReference type="GO" id="GO:0000139">
    <property type="term" value="C:Golgi membrane"/>
    <property type="evidence" value="ECO:0007669"/>
    <property type="project" value="UniProtKB-SubCell"/>
</dbReference>
<name>A0A328DFH2_9ASTE</name>
<evidence type="ECO:0000256" key="10">
    <source>
        <dbReference type="RuleBase" id="RU363079"/>
    </source>
</evidence>
<dbReference type="PANTHER" id="PTHR10766">
    <property type="entry name" value="TRANSMEMBRANE 9 SUPERFAMILY PROTEIN"/>
    <property type="match status" value="1"/>
</dbReference>